<evidence type="ECO:0000313" key="8">
    <source>
        <dbReference type="Proteomes" id="UP000823561"/>
    </source>
</evidence>
<dbReference type="Pfam" id="PF13246">
    <property type="entry name" value="Cation_ATPase"/>
    <property type="match status" value="1"/>
</dbReference>
<sequence>MNALQHGGALPVQGGESQRLLLGGGLTPYTLRAARSGNAEDTPKEEMNLEDSTKFADYEVDLTFVGCVGMLDPPRKEVSSSIELCRKAGIRVIMITGDNKGAPRDKSKIVEFLQGFDEITAMTGDGVNDAPALKKAEIGIAMGSGTAVAVGSASDGSPLTTTSSLHRGVSCGRGLEPSTTT</sequence>
<evidence type="ECO:0000256" key="5">
    <source>
        <dbReference type="ARBA" id="ARBA00023136"/>
    </source>
</evidence>
<evidence type="ECO:0000256" key="2">
    <source>
        <dbReference type="ARBA" id="ARBA00005675"/>
    </source>
</evidence>
<gene>
    <name evidence="7" type="ORF">AALO_G00283980</name>
</gene>
<dbReference type="Pfam" id="PF08282">
    <property type="entry name" value="Hydrolase_3"/>
    <property type="match status" value="1"/>
</dbReference>
<comment type="caution">
    <text evidence="7">The sequence shown here is derived from an EMBL/GenBank/DDBJ whole genome shotgun (WGS) entry which is preliminary data.</text>
</comment>
<reference evidence="7" key="1">
    <citation type="submission" date="2020-10" db="EMBL/GenBank/DDBJ databases">
        <title>Chromosome-scale genome assembly of the Allis shad, Alosa alosa.</title>
        <authorList>
            <person name="Margot Z."/>
            <person name="Christophe K."/>
            <person name="Cabau C."/>
            <person name="Louis A."/>
            <person name="Berthelot C."/>
            <person name="Parey E."/>
            <person name="Roest Crollius H."/>
            <person name="Montfort J."/>
            <person name="Robinson-Rechavi M."/>
            <person name="Bucao C."/>
            <person name="Bouchez O."/>
            <person name="Gislard M."/>
            <person name="Lluch J."/>
            <person name="Milhes M."/>
            <person name="Lampietro C."/>
            <person name="Lopez Roques C."/>
            <person name="Donnadieu C."/>
            <person name="Braasch I."/>
            <person name="Desvignes T."/>
            <person name="Postlethwait J."/>
            <person name="Bobe J."/>
            <person name="Guiguen Y."/>
        </authorList>
    </citation>
    <scope>NUCLEOTIDE SEQUENCE</scope>
    <source>
        <strain evidence="7">M-15738</strain>
        <tissue evidence="7">Blood</tissue>
    </source>
</reference>
<dbReference type="EMBL" id="JADWDJ010000022">
    <property type="protein sequence ID" value="KAG5263226.1"/>
    <property type="molecule type" value="Genomic_DNA"/>
</dbReference>
<dbReference type="Gene3D" id="3.40.50.1000">
    <property type="entry name" value="HAD superfamily/HAD-like"/>
    <property type="match status" value="2"/>
</dbReference>
<dbReference type="GO" id="GO:0016887">
    <property type="term" value="F:ATP hydrolysis activity"/>
    <property type="evidence" value="ECO:0007669"/>
    <property type="project" value="InterPro"/>
</dbReference>
<dbReference type="InterPro" id="IPR023214">
    <property type="entry name" value="HAD_sf"/>
</dbReference>
<comment type="similarity">
    <text evidence="2">Belongs to the cation transport ATPase (P-type) (TC 3.A.3) family. Type IIA subfamily.</text>
</comment>
<feature type="compositionally biased region" description="Polar residues" evidence="6">
    <location>
        <begin position="154"/>
        <end position="165"/>
    </location>
</feature>
<dbReference type="NCBIfam" id="TIGR01494">
    <property type="entry name" value="ATPase_P-type"/>
    <property type="match status" value="1"/>
</dbReference>
<dbReference type="InterPro" id="IPR023299">
    <property type="entry name" value="ATPase_P-typ_cyto_dom_N"/>
</dbReference>
<dbReference type="InterPro" id="IPR036412">
    <property type="entry name" value="HAD-like_sf"/>
</dbReference>
<dbReference type="Proteomes" id="UP000823561">
    <property type="component" value="Chromosome 22"/>
</dbReference>
<evidence type="ECO:0000313" key="7">
    <source>
        <dbReference type="EMBL" id="KAG5263226.1"/>
    </source>
</evidence>
<keyword evidence="5" id="KW-0472">Membrane</keyword>
<keyword evidence="3" id="KW-0812">Transmembrane</keyword>
<comment type="subcellular location">
    <subcellularLocation>
        <location evidence="1">Membrane</location>
        <topology evidence="1">Multi-pass membrane protein</topology>
    </subcellularLocation>
</comment>
<dbReference type="AlphaFoldDB" id="A0AAV6FNX8"/>
<dbReference type="Gene3D" id="3.40.1110.10">
    <property type="entry name" value="Calcium-transporting ATPase, cytoplasmic domain N"/>
    <property type="match status" value="1"/>
</dbReference>
<organism evidence="7 8">
    <name type="scientific">Alosa alosa</name>
    <name type="common">allis shad</name>
    <dbReference type="NCBI Taxonomy" id="278164"/>
    <lineage>
        <taxon>Eukaryota</taxon>
        <taxon>Metazoa</taxon>
        <taxon>Chordata</taxon>
        <taxon>Craniata</taxon>
        <taxon>Vertebrata</taxon>
        <taxon>Euteleostomi</taxon>
        <taxon>Actinopterygii</taxon>
        <taxon>Neopterygii</taxon>
        <taxon>Teleostei</taxon>
        <taxon>Clupei</taxon>
        <taxon>Clupeiformes</taxon>
        <taxon>Clupeoidei</taxon>
        <taxon>Clupeidae</taxon>
        <taxon>Alosa</taxon>
    </lineage>
</organism>
<dbReference type="PANTHER" id="PTHR42861">
    <property type="entry name" value="CALCIUM-TRANSPORTING ATPASE"/>
    <property type="match status" value="1"/>
</dbReference>
<evidence type="ECO:0000256" key="6">
    <source>
        <dbReference type="SAM" id="MobiDB-lite"/>
    </source>
</evidence>
<evidence type="ECO:0000256" key="3">
    <source>
        <dbReference type="ARBA" id="ARBA00022692"/>
    </source>
</evidence>
<dbReference type="GO" id="GO:0005524">
    <property type="term" value="F:ATP binding"/>
    <property type="evidence" value="ECO:0007669"/>
    <property type="project" value="InterPro"/>
</dbReference>
<protein>
    <submittedName>
        <fullName evidence="7">Uncharacterized protein</fullName>
    </submittedName>
</protein>
<dbReference type="PRINTS" id="PR00119">
    <property type="entry name" value="CATATPASE"/>
</dbReference>
<evidence type="ECO:0000256" key="4">
    <source>
        <dbReference type="ARBA" id="ARBA00022989"/>
    </source>
</evidence>
<dbReference type="InterPro" id="IPR001757">
    <property type="entry name" value="P_typ_ATPase"/>
</dbReference>
<keyword evidence="4" id="KW-1133">Transmembrane helix</keyword>
<accession>A0AAV6FNX8</accession>
<evidence type="ECO:0000256" key="1">
    <source>
        <dbReference type="ARBA" id="ARBA00004141"/>
    </source>
</evidence>
<feature type="region of interest" description="Disordered" evidence="6">
    <location>
        <begin position="151"/>
        <end position="181"/>
    </location>
</feature>
<name>A0AAV6FNX8_9TELE</name>
<dbReference type="GO" id="GO:0016020">
    <property type="term" value="C:membrane"/>
    <property type="evidence" value="ECO:0007669"/>
    <property type="project" value="UniProtKB-SubCell"/>
</dbReference>
<keyword evidence="8" id="KW-1185">Reference proteome</keyword>
<proteinExistence type="inferred from homology"/>
<dbReference type="SUPFAM" id="SSF56784">
    <property type="entry name" value="HAD-like"/>
    <property type="match status" value="1"/>
</dbReference>